<sequence>MGVSSPLVSSTIGVAEGFSSDVPASPAAVVGAEASIERDSSMNWRKLFGADSNQPLQFFPPKVQDGEVVHSVGDDSFKKKVALAEGTSRMNGEVVWVPKKISLVHVQGKCSDEGVNIVAGDVSVIDDSVNGKSVIAGSSNRFVVLVDVDHAQVSSTSHVVGEASVRVSMAENDASGQAAEHVTRQPREAAKAVARIVQDFKAKKQNKGGARKHNKGGRKVVELPLKEGGWLSPLPHEISFLKHSRV</sequence>
<keyword evidence="2" id="KW-1185">Reference proteome</keyword>
<name>A0ABR2TF97_9ROSI</name>
<reference evidence="1 2" key="1">
    <citation type="journal article" date="2024" name="G3 (Bethesda)">
        <title>Genome assembly of Hibiscus sabdariffa L. provides insights into metabolisms of medicinal natural products.</title>
        <authorList>
            <person name="Kim T."/>
        </authorList>
    </citation>
    <scope>NUCLEOTIDE SEQUENCE [LARGE SCALE GENOMIC DNA]</scope>
    <source>
        <strain evidence="1">TK-2024</strain>
        <tissue evidence="1">Old leaves</tissue>
    </source>
</reference>
<organism evidence="1 2">
    <name type="scientific">Hibiscus sabdariffa</name>
    <name type="common">roselle</name>
    <dbReference type="NCBI Taxonomy" id="183260"/>
    <lineage>
        <taxon>Eukaryota</taxon>
        <taxon>Viridiplantae</taxon>
        <taxon>Streptophyta</taxon>
        <taxon>Embryophyta</taxon>
        <taxon>Tracheophyta</taxon>
        <taxon>Spermatophyta</taxon>
        <taxon>Magnoliopsida</taxon>
        <taxon>eudicotyledons</taxon>
        <taxon>Gunneridae</taxon>
        <taxon>Pentapetalae</taxon>
        <taxon>rosids</taxon>
        <taxon>malvids</taxon>
        <taxon>Malvales</taxon>
        <taxon>Malvaceae</taxon>
        <taxon>Malvoideae</taxon>
        <taxon>Hibiscus</taxon>
    </lineage>
</organism>
<dbReference type="Proteomes" id="UP001396334">
    <property type="component" value="Unassembled WGS sequence"/>
</dbReference>
<dbReference type="EMBL" id="JBBPBN010000006">
    <property type="protein sequence ID" value="KAK9036166.1"/>
    <property type="molecule type" value="Genomic_DNA"/>
</dbReference>
<protein>
    <submittedName>
        <fullName evidence="1">Uncharacterized protein</fullName>
    </submittedName>
</protein>
<proteinExistence type="predicted"/>
<gene>
    <name evidence="1" type="ORF">V6N11_078178</name>
</gene>
<accession>A0ABR2TF97</accession>
<evidence type="ECO:0000313" key="1">
    <source>
        <dbReference type="EMBL" id="KAK9036166.1"/>
    </source>
</evidence>
<comment type="caution">
    <text evidence="1">The sequence shown here is derived from an EMBL/GenBank/DDBJ whole genome shotgun (WGS) entry which is preliminary data.</text>
</comment>
<evidence type="ECO:0000313" key="2">
    <source>
        <dbReference type="Proteomes" id="UP001396334"/>
    </source>
</evidence>